<feature type="compositionally biased region" description="Polar residues" evidence="3">
    <location>
        <begin position="415"/>
        <end position="429"/>
    </location>
</feature>
<dbReference type="PANTHER" id="PTHR46957:SF3">
    <property type="entry name" value="CYTOKINE RECEPTOR"/>
    <property type="match status" value="1"/>
</dbReference>
<feature type="signal peptide" evidence="4">
    <location>
        <begin position="1"/>
        <end position="34"/>
    </location>
</feature>
<dbReference type="SMART" id="SM00060">
    <property type="entry name" value="FN3"/>
    <property type="match status" value="5"/>
</dbReference>
<comment type="caution">
    <text evidence="6">The sequence shown here is derived from an EMBL/GenBank/DDBJ whole genome shotgun (WGS) entry which is preliminary data.</text>
</comment>
<name>A0ABS7FP15_9ACTN</name>
<reference evidence="6 7" key="1">
    <citation type="submission" date="2021-07" db="EMBL/GenBank/DDBJ databases">
        <title>Actinomadura sp. PM05-2 isolated from lichen.</title>
        <authorList>
            <person name="Somphong A."/>
            <person name="Phongsopitanun W."/>
            <person name="Tanasupawat S."/>
            <person name="Peongsungnone V."/>
        </authorList>
    </citation>
    <scope>NUCLEOTIDE SEQUENCE [LARGE SCALE GENOMIC DNA]</scope>
    <source>
        <strain evidence="6 7">PM05-2</strain>
    </source>
</reference>
<dbReference type="Pfam" id="PF00041">
    <property type="entry name" value="fn3"/>
    <property type="match status" value="5"/>
</dbReference>
<evidence type="ECO:0000313" key="6">
    <source>
        <dbReference type="EMBL" id="MBW8482117.1"/>
    </source>
</evidence>
<keyword evidence="2" id="KW-0119">Carbohydrate metabolism</keyword>
<dbReference type="PANTHER" id="PTHR46957">
    <property type="entry name" value="CYTOKINE RECEPTOR"/>
    <property type="match status" value="1"/>
</dbReference>
<feature type="region of interest" description="Disordered" evidence="3">
    <location>
        <begin position="291"/>
        <end position="327"/>
    </location>
</feature>
<keyword evidence="1" id="KW-0378">Hydrolase</keyword>
<sequence>MNVKSKAGKVRLALAATAAGGLVAGLLAAPPASADPVSLTLKYNCTFPLIGEQVVTAAIKSDIPKSVPVNTPIPKIIIDVTSTQNEDTWSGLNLVGATTLEGTATANSTVIAPQGNVAVKVPVILDKTTLPVSDTPVPFDLHGSGQAPAIRFSKAGHAKITVGDLKLNITPRDSDGNEVEIPDPTADIHNVACTLVPGQNTSLAEFDITAAGSAPTKPGTPTGTTTKDSATLTWGASTDADGDLAGYDVYGADGKVVASTNATTTSATISGLSADTDYTYTVKAKDAAGRTSDASDAVTVHTQKGAPQASAPTKPGTPTGTTTENSATLTWGASTDADGDLAGYDVYSGATKVASTGADATTATISGLSADTDYTYTVKARDAAGHESDASDAVTVHTEQAQPVDHPPTKPGAPSGTTTENTATVSWGASSDEDGDLAGYDVYGADGKVVASTDAATTTATIAGLTADTDYTFTVKAKDAKGNASAASDAVTLHTEKGQEPEGTAPTAPGKPAGTATQDSVALSWAASTDADGDLAGYDVYRGDQVVASTGATETTATITGLDADTDYTFTVQAKDAKGHVSEASPAGTVRTQPKPVEQHAPTAPGNLAAGTATKNSVPLTWTAATDQDGDLAGYEVYGADGKVVATAGADATGVSVTGLAADTDYAFTVKAKDAKGNLSAAAGPVAAHTAKDEGGTVSYGYTLKGSTFVKTPNGTAPLNGSINANLKLSTGEFTADLALDPTKGDFKLLGFLPAQAQIQLVPQGKTTGRLDPTTKILTSHSQVIAKLPSFTLFGIPLGGGDQCQTAKPSDITLTSTGVFAPTKGGDVKGAYDLSAIQNCGALTPLLSAFTAGKGNTITATLTPKK</sequence>
<dbReference type="InterPro" id="IPR013783">
    <property type="entry name" value="Ig-like_fold"/>
</dbReference>
<evidence type="ECO:0000256" key="4">
    <source>
        <dbReference type="SAM" id="SignalP"/>
    </source>
</evidence>
<evidence type="ECO:0000256" key="3">
    <source>
        <dbReference type="SAM" id="MobiDB-lite"/>
    </source>
</evidence>
<dbReference type="SUPFAM" id="SSF49265">
    <property type="entry name" value="Fibronectin type III"/>
    <property type="match status" value="3"/>
</dbReference>
<feature type="chain" id="PRO_5047016607" evidence="4">
    <location>
        <begin position="35"/>
        <end position="866"/>
    </location>
</feature>
<feature type="domain" description="Fibronectin type-III" evidence="5">
    <location>
        <begin position="311"/>
        <end position="401"/>
    </location>
</feature>
<feature type="region of interest" description="Disordered" evidence="3">
    <location>
        <begin position="579"/>
        <end position="607"/>
    </location>
</feature>
<keyword evidence="1" id="KW-0326">Glycosidase</keyword>
<evidence type="ECO:0000256" key="2">
    <source>
        <dbReference type="ARBA" id="ARBA00023326"/>
    </source>
</evidence>
<feature type="domain" description="Fibronectin type-III" evidence="5">
    <location>
        <begin position="505"/>
        <end position="595"/>
    </location>
</feature>
<feature type="domain" description="Fibronectin type-III" evidence="5">
    <location>
        <begin position="214"/>
        <end position="305"/>
    </location>
</feature>
<keyword evidence="4" id="KW-0732">Signal</keyword>
<dbReference type="InterPro" id="IPR036116">
    <property type="entry name" value="FN3_sf"/>
</dbReference>
<dbReference type="Proteomes" id="UP000774570">
    <property type="component" value="Unassembled WGS sequence"/>
</dbReference>
<feature type="domain" description="Fibronectin type-III" evidence="5">
    <location>
        <begin position="407"/>
        <end position="498"/>
    </location>
</feature>
<evidence type="ECO:0000256" key="1">
    <source>
        <dbReference type="ARBA" id="ARBA00023295"/>
    </source>
</evidence>
<keyword evidence="7" id="KW-1185">Reference proteome</keyword>
<feature type="region of interest" description="Disordered" evidence="3">
    <location>
        <begin position="385"/>
        <end position="430"/>
    </location>
</feature>
<accession>A0ABS7FP15</accession>
<feature type="region of interest" description="Disordered" evidence="3">
    <location>
        <begin position="484"/>
        <end position="519"/>
    </location>
</feature>
<gene>
    <name evidence="6" type="ORF">K1Y72_07050</name>
</gene>
<feature type="compositionally biased region" description="Low complexity" evidence="3">
    <location>
        <begin position="501"/>
        <end position="517"/>
    </location>
</feature>
<evidence type="ECO:0000259" key="5">
    <source>
        <dbReference type="PROSITE" id="PS50853"/>
    </source>
</evidence>
<organism evidence="6 7">
    <name type="scientific">Actinomadura parmotrematis</name>
    <dbReference type="NCBI Taxonomy" id="2864039"/>
    <lineage>
        <taxon>Bacteria</taxon>
        <taxon>Bacillati</taxon>
        <taxon>Actinomycetota</taxon>
        <taxon>Actinomycetes</taxon>
        <taxon>Streptosporangiales</taxon>
        <taxon>Thermomonosporaceae</taxon>
        <taxon>Actinomadura</taxon>
    </lineage>
</organism>
<dbReference type="PROSITE" id="PS50853">
    <property type="entry name" value="FN3"/>
    <property type="match status" value="5"/>
</dbReference>
<dbReference type="EMBL" id="JAIBOA010000003">
    <property type="protein sequence ID" value="MBW8482117.1"/>
    <property type="molecule type" value="Genomic_DNA"/>
</dbReference>
<feature type="domain" description="Fibronectin type-III" evidence="5">
    <location>
        <begin position="604"/>
        <end position="693"/>
    </location>
</feature>
<dbReference type="CDD" id="cd00063">
    <property type="entry name" value="FN3"/>
    <property type="match status" value="5"/>
</dbReference>
<protein>
    <submittedName>
        <fullName evidence="6">Fibronectin type III domain-containing protein</fullName>
    </submittedName>
</protein>
<feature type="compositionally biased region" description="Low complexity" evidence="3">
    <location>
        <begin position="312"/>
        <end position="323"/>
    </location>
</feature>
<dbReference type="InterPro" id="IPR050713">
    <property type="entry name" value="RTP_Phos/Ushers"/>
</dbReference>
<dbReference type="Pfam" id="PF20611">
    <property type="entry name" value="DUF6801"/>
    <property type="match status" value="1"/>
</dbReference>
<proteinExistence type="predicted"/>
<keyword evidence="2" id="KW-0624">Polysaccharide degradation</keyword>
<dbReference type="Gene3D" id="2.60.40.10">
    <property type="entry name" value="Immunoglobulins"/>
    <property type="match status" value="5"/>
</dbReference>
<feature type="region of interest" description="Disordered" evidence="3">
    <location>
        <begin position="211"/>
        <end position="230"/>
    </location>
</feature>
<evidence type="ECO:0000313" key="7">
    <source>
        <dbReference type="Proteomes" id="UP000774570"/>
    </source>
</evidence>
<dbReference type="InterPro" id="IPR046542">
    <property type="entry name" value="DUF6801"/>
</dbReference>
<dbReference type="InterPro" id="IPR003961">
    <property type="entry name" value="FN3_dom"/>
</dbReference>